<evidence type="ECO:0000313" key="3">
    <source>
        <dbReference type="Proteomes" id="UP000652219"/>
    </source>
</evidence>
<feature type="compositionally biased region" description="Basic and acidic residues" evidence="1">
    <location>
        <begin position="35"/>
        <end position="47"/>
    </location>
</feature>
<comment type="caution">
    <text evidence="2">The sequence shown here is derived from an EMBL/GenBank/DDBJ whole genome shotgun (WGS) entry which is preliminary data.</text>
</comment>
<keyword evidence="3" id="KW-1185">Reference proteome</keyword>
<gene>
    <name evidence="2" type="ORF">CSOJ01_09907</name>
</gene>
<dbReference type="EMBL" id="WIGN01000198">
    <property type="protein sequence ID" value="KAF6804813.1"/>
    <property type="molecule type" value="Genomic_DNA"/>
</dbReference>
<reference evidence="2 3" key="1">
    <citation type="journal article" date="2020" name="Phytopathology">
        <title>Genome Sequence Resources of Colletotrichum truncatum, C. plurivorum, C. musicola, and C. sojae: Four Species Pathogenic to Soybean (Glycine max).</title>
        <authorList>
            <person name="Rogerio F."/>
            <person name="Boufleur T.R."/>
            <person name="Ciampi-Guillardi M."/>
            <person name="Sukno S.A."/>
            <person name="Thon M.R."/>
            <person name="Massola Junior N.S."/>
            <person name="Baroncelli R."/>
        </authorList>
    </citation>
    <scope>NUCLEOTIDE SEQUENCE [LARGE SCALE GENOMIC DNA]</scope>
    <source>
        <strain evidence="2 3">LFN0009</strain>
    </source>
</reference>
<evidence type="ECO:0000256" key="1">
    <source>
        <dbReference type="SAM" id="MobiDB-lite"/>
    </source>
</evidence>
<dbReference type="Proteomes" id="UP000652219">
    <property type="component" value="Unassembled WGS sequence"/>
</dbReference>
<sequence>MGPNKNKEQVMPSSKDIPKRSRAGQQYPDYMVITRDGEDASDLDGRTFRSNSNLPETSPEEAPRLPENEDCQGEGYHQRHQGRVQTVCSGIYMAYRANVLLASTT</sequence>
<feature type="region of interest" description="Disordered" evidence="1">
    <location>
        <begin position="1"/>
        <end position="80"/>
    </location>
</feature>
<accession>A0A8H6MQQ7</accession>
<organism evidence="2 3">
    <name type="scientific">Colletotrichum sojae</name>
    <dbReference type="NCBI Taxonomy" id="2175907"/>
    <lineage>
        <taxon>Eukaryota</taxon>
        <taxon>Fungi</taxon>
        <taxon>Dikarya</taxon>
        <taxon>Ascomycota</taxon>
        <taxon>Pezizomycotina</taxon>
        <taxon>Sordariomycetes</taxon>
        <taxon>Hypocreomycetidae</taxon>
        <taxon>Glomerellales</taxon>
        <taxon>Glomerellaceae</taxon>
        <taxon>Colletotrichum</taxon>
        <taxon>Colletotrichum orchidearum species complex</taxon>
    </lineage>
</organism>
<proteinExistence type="predicted"/>
<protein>
    <submittedName>
        <fullName evidence="2">Uncharacterized protein</fullName>
    </submittedName>
</protein>
<evidence type="ECO:0000313" key="2">
    <source>
        <dbReference type="EMBL" id="KAF6804813.1"/>
    </source>
</evidence>
<name>A0A8H6MQQ7_9PEZI</name>
<dbReference type="AlphaFoldDB" id="A0A8H6MQQ7"/>